<dbReference type="InterPro" id="IPR024041">
    <property type="entry name" value="NH4_transpt_AmtB-like_dom"/>
</dbReference>
<dbReference type="InterPro" id="IPR018047">
    <property type="entry name" value="Ammonium_transpt_CS"/>
</dbReference>
<accession>A0A1G7WIQ6</accession>
<dbReference type="InterPro" id="IPR000700">
    <property type="entry name" value="PAS-assoc_C"/>
</dbReference>
<evidence type="ECO:0000313" key="13">
    <source>
        <dbReference type="EMBL" id="SDG71843.1"/>
    </source>
</evidence>
<organism evidence="13 14">
    <name type="scientific">Roseospirillum parvum</name>
    <dbReference type="NCBI Taxonomy" id="83401"/>
    <lineage>
        <taxon>Bacteria</taxon>
        <taxon>Pseudomonadati</taxon>
        <taxon>Pseudomonadota</taxon>
        <taxon>Alphaproteobacteria</taxon>
        <taxon>Rhodospirillales</taxon>
        <taxon>Rhodospirillaceae</taxon>
        <taxon>Roseospirillum</taxon>
    </lineage>
</organism>
<evidence type="ECO:0000259" key="11">
    <source>
        <dbReference type="PROSITE" id="PS50883"/>
    </source>
</evidence>
<evidence type="ECO:0000259" key="12">
    <source>
        <dbReference type="PROSITE" id="PS50887"/>
    </source>
</evidence>
<feature type="transmembrane region" description="Helical" evidence="8">
    <location>
        <begin position="90"/>
        <end position="111"/>
    </location>
</feature>
<dbReference type="FunFam" id="3.30.70.270:FF:000001">
    <property type="entry name" value="Diguanylate cyclase domain protein"/>
    <property type="match status" value="1"/>
</dbReference>
<dbReference type="GO" id="GO:0008519">
    <property type="term" value="F:ammonium channel activity"/>
    <property type="evidence" value="ECO:0007669"/>
    <property type="project" value="InterPro"/>
</dbReference>
<evidence type="ECO:0000259" key="10">
    <source>
        <dbReference type="PROSITE" id="PS50113"/>
    </source>
</evidence>
<proteinExistence type="inferred from homology"/>
<keyword evidence="4 8" id="KW-0812">Transmembrane</keyword>
<keyword evidence="3" id="KW-0813">Transport</keyword>
<dbReference type="NCBIfam" id="TIGR00836">
    <property type="entry name" value="amt"/>
    <property type="match status" value="1"/>
</dbReference>
<dbReference type="InterPro" id="IPR029787">
    <property type="entry name" value="Nucleotide_cyclase"/>
</dbReference>
<feature type="domain" description="EAL" evidence="11">
    <location>
        <begin position="992"/>
        <end position="1247"/>
    </location>
</feature>
<feature type="transmembrane region" description="Helical" evidence="8">
    <location>
        <begin position="261"/>
        <end position="278"/>
    </location>
</feature>
<evidence type="ECO:0000256" key="2">
    <source>
        <dbReference type="ARBA" id="ARBA00005887"/>
    </source>
</evidence>
<dbReference type="InterPro" id="IPR035919">
    <property type="entry name" value="EAL_sf"/>
</dbReference>
<evidence type="ECO:0000313" key="14">
    <source>
        <dbReference type="Proteomes" id="UP000217076"/>
    </source>
</evidence>
<feature type="transmembrane region" description="Helical" evidence="8">
    <location>
        <begin position="49"/>
        <end position="70"/>
    </location>
</feature>
<evidence type="ECO:0000256" key="5">
    <source>
        <dbReference type="ARBA" id="ARBA00022989"/>
    </source>
</evidence>
<gene>
    <name evidence="13" type="ORF">SAMN05421742_102214</name>
</gene>
<dbReference type="Gene3D" id="1.10.3430.10">
    <property type="entry name" value="Ammonium transporter AmtB like domains"/>
    <property type="match status" value="1"/>
</dbReference>
<dbReference type="AlphaFoldDB" id="A0A1G7WIQ6"/>
<feature type="transmembrane region" description="Helical" evidence="8">
    <location>
        <begin position="118"/>
        <end position="139"/>
    </location>
</feature>
<feature type="domain" description="PAC" evidence="10">
    <location>
        <begin position="766"/>
        <end position="818"/>
    </location>
</feature>
<dbReference type="OrthoDB" id="9814202at2"/>
<dbReference type="InterPro" id="IPR052155">
    <property type="entry name" value="Biofilm_reg_signaling"/>
</dbReference>
<comment type="subcellular location">
    <subcellularLocation>
        <location evidence="1">Membrane</location>
        <topology evidence="1">Multi-pass membrane protein</topology>
    </subcellularLocation>
</comment>
<keyword evidence="5 8" id="KW-1133">Transmembrane helix</keyword>
<dbReference type="RefSeq" id="WP_092615841.1">
    <property type="nucleotide sequence ID" value="NZ_FNCV01000002.1"/>
</dbReference>
<evidence type="ECO:0000256" key="7">
    <source>
        <dbReference type="ARBA" id="ARBA00023177"/>
    </source>
</evidence>
<dbReference type="PANTHER" id="PTHR44757">
    <property type="entry name" value="DIGUANYLATE CYCLASE DGCP"/>
    <property type="match status" value="1"/>
</dbReference>
<dbReference type="SUPFAM" id="SSF141868">
    <property type="entry name" value="EAL domain-like"/>
    <property type="match status" value="1"/>
</dbReference>
<dbReference type="PROSITE" id="PS50887">
    <property type="entry name" value="GGDEF"/>
    <property type="match status" value="1"/>
</dbReference>
<dbReference type="CDD" id="cd01948">
    <property type="entry name" value="EAL"/>
    <property type="match status" value="1"/>
</dbReference>
<evidence type="ECO:0000256" key="6">
    <source>
        <dbReference type="ARBA" id="ARBA00023136"/>
    </source>
</evidence>
<dbReference type="NCBIfam" id="TIGR00254">
    <property type="entry name" value="GGDEF"/>
    <property type="match status" value="1"/>
</dbReference>
<dbReference type="InterPro" id="IPR001905">
    <property type="entry name" value="Ammonium_transpt"/>
</dbReference>
<keyword evidence="6 8" id="KW-0472">Membrane</keyword>
<sequence>MSTNVFDILWIIISAALVLFMQAGFLCLETGLTRSKNNINVAMKNTVDFAVSMMGFWAAGYALMFGGSWLGLIGAEGFFLRGIETPMGLVFFLFQALFCSTAVTVVSGAVAERLSFAAYVGLSMLVAMLIYPLFGHWAWNGLGGEAMGGWLGKAGFVDWAGSSVVHSVGGWVSLATLLIIGPRAGRFNEDGSVNEISGANLPLSALGALILWFGWLGFNGGSTLTLEPAIAGIVANTCLAAAAGSVFALAIGWVRDGTPHVMPVINGLLAGLVAITANCHAVSPGAAVLIGGLGGAVAMGLDWLLLRYRIDDAVGAIPVHLGGGIWGTVAVALFGQPELLGTGLDWVGQLKIQLTGVVACFGAAFVLPLGLLLVLSRIAPLRVSPEVERIGLNIAEHGARTETFDFFQVMESQARSGDLSLRAVADPFTETGQIAARYNQVMDHLETAVARTQAIVATSADAIFVADPADHAILSHNPVAESLFGLAGVDFEGRPLDALLPGLLIPGADGAEGTREVIALRGDASRFPAELTLARAASPAGELLIATVRDITERRRAESALRESESRFRTIFNTAGLGMAVIDAERRLLDVNPALARILLGREEVSRTELIGRDLGPLVHPADHPMMVRAVLAKITHPDSAEQNLEVRFRLPDGVTIWASVVLNPIRLERFSDRPLCIAILEDITERKRTREALRLSAMVFESTNEPIIVFNASGQVEQVNQALLKALGYKTREVRGLELPHFCSARYDRTFYEEVAKAVDDNGRWHGEVLARRKSDEVLPVWLSLSEVRDAEGQRTNTIAVLSDLSERKQREETVWRHANFDQTTGLPNRRLFLDRLSQAVAQAERSGEKLGLFFLDLDRFKAVNDTLGHRAGDALLGETARRLSRVVRASDTVARIHGDEFTVILQHLSRSEELSSVAETIIHTLAQPFDLEEGEANVSTSIGIAIYPDDGATPEDLLRHADAALYHAKEQGRANYQYFTQELNLKLARRNALETELRRALAGGELFVLYQPQVRIDDGRIASAEALLRWRQADGTMVPPDEFIPLAEESGLIHALGEYVLARVVEDLGVLEKAGLGHLDLAVNVSPRQFHAKVGLEATIERALGEAGLSPRHLVVEITETGIMADEEQSLAILKRLDAHGIRVALDDFGKGYSSLSRLKNLPIQVLKLDREFIAGIPADHRDCALATAMVRMARDLAIDVVAEGVETQAQFDFLKDLGCTKIQGYLISRPIELAALIDLTHAATTNE</sequence>
<dbReference type="Pfam" id="PF00563">
    <property type="entry name" value="EAL"/>
    <property type="match status" value="1"/>
</dbReference>
<dbReference type="SMART" id="SM00052">
    <property type="entry name" value="EAL"/>
    <property type="match status" value="1"/>
</dbReference>
<feature type="transmembrane region" description="Helical" evidence="8">
    <location>
        <begin position="6"/>
        <end position="28"/>
    </location>
</feature>
<feature type="domain" description="PAC" evidence="10">
    <location>
        <begin position="513"/>
        <end position="563"/>
    </location>
</feature>
<dbReference type="Gene3D" id="3.20.20.450">
    <property type="entry name" value="EAL domain"/>
    <property type="match status" value="1"/>
</dbReference>
<dbReference type="SMART" id="SM00091">
    <property type="entry name" value="PAS"/>
    <property type="match status" value="3"/>
</dbReference>
<dbReference type="GO" id="GO:0016020">
    <property type="term" value="C:membrane"/>
    <property type="evidence" value="ECO:0007669"/>
    <property type="project" value="UniProtKB-SubCell"/>
</dbReference>
<dbReference type="SUPFAM" id="SSF111352">
    <property type="entry name" value="Ammonium transporter"/>
    <property type="match status" value="1"/>
</dbReference>
<feature type="domain" description="PAS" evidence="9">
    <location>
        <begin position="700"/>
        <end position="737"/>
    </location>
</feature>
<comment type="similarity">
    <text evidence="2">Belongs to the ammonia transporter channel (TC 1.A.11.2) family.</text>
</comment>
<reference evidence="14" key="1">
    <citation type="submission" date="2016-10" db="EMBL/GenBank/DDBJ databases">
        <authorList>
            <person name="Varghese N."/>
            <person name="Submissions S."/>
        </authorList>
    </citation>
    <scope>NUCLEOTIDE SEQUENCE [LARGE SCALE GENOMIC DNA]</scope>
    <source>
        <strain evidence="14">930I</strain>
    </source>
</reference>
<evidence type="ECO:0000259" key="9">
    <source>
        <dbReference type="PROSITE" id="PS50112"/>
    </source>
</evidence>
<dbReference type="Gene3D" id="3.30.70.270">
    <property type="match status" value="1"/>
</dbReference>
<protein>
    <submittedName>
        <fullName evidence="13">Ammonium transporter, Amt family</fullName>
    </submittedName>
</protein>
<evidence type="ECO:0000256" key="3">
    <source>
        <dbReference type="ARBA" id="ARBA00022448"/>
    </source>
</evidence>
<feature type="domain" description="GGDEF" evidence="12">
    <location>
        <begin position="850"/>
        <end position="983"/>
    </location>
</feature>
<dbReference type="NCBIfam" id="TIGR00229">
    <property type="entry name" value="sensory_box"/>
    <property type="match status" value="3"/>
</dbReference>
<dbReference type="Pfam" id="PF00909">
    <property type="entry name" value="Ammonium_transp"/>
    <property type="match status" value="1"/>
</dbReference>
<dbReference type="CDD" id="cd00130">
    <property type="entry name" value="PAS"/>
    <property type="match status" value="2"/>
</dbReference>
<feature type="transmembrane region" description="Helical" evidence="8">
    <location>
        <begin position="159"/>
        <end position="180"/>
    </location>
</feature>
<dbReference type="PROSITE" id="PS01219">
    <property type="entry name" value="AMMONIUM_TRANSP"/>
    <property type="match status" value="1"/>
</dbReference>
<feature type="domain" description="PAC" evidence="10">
    <location>
        <begin position="643"/>
        <end position="696"/>
    </location>
</feature>
<dbReference type="PROSITE" id="PS50112">
    <property type="entry name" value="PAS"/>
    <property type="match status" value="1"/>
</dbReference>
<name>A0A1G7WIQ6_9PROT</name>
<dbReference type="InterPro" id="IPR035965">
    <property type="entry name" value="PAS-like_dom_sf"/>
</dbReference>
<dbReference type="Proteomes" id="UP000217076">
    <property type="component" value="Unassembled WGS sequence"/>
</dbReference>
<dbReference type="CDD" id="cd01949">
    <property type="entry name" value="GGDEF"/>
    <property type="match status" value="1"/>
</dbReference>
<dbReference type="Pfam" id="PF00990">
    <property type="entry name" value="GGDEF"/>
    <property type="match status" value="1"/>
</dbReference>
<dbReference type="PANTHER" id="PTHR44757:SF2">
    <property type="entry name" value="BIOFILM ARCHITECTURE MAINTENANCE PROTEIN MBAA"/>
    <property type="match status" value="1"/>
</dbReference>
<dbReference type="Gene3D" id="3.30.450.20">
    <property type="entry name" value="PAS domain"/>
    <property type="match status" value="3"/>
</dbReference>
<dbReference type="GO" id="GO:0003824">
    <property type="term" value="F:catalytic activity"/>
    <property type="evidence" value="ECO:0007669"/>
    <property type="project" value="UniProtKB-ARBA"/>
</dbReference>
<dbReference type="PROSITE" id="PS50883">
    <property type="entry name" value="EAL"/>
    <property type="match status" value="1"/>
</dbReference>
<evidence type="ECO:0000256" key="4">
    <source>
        <dbReference type="ARBA" id="ARBA00022692"/>
    </source>
</evidence>
<dbReference type="InterPro" id="IPR001633">
    <property type="entry name" value="EAL_dom"/>
</dbReference>
<feature type="transmembrane region" description="Helical" evidence="8">
    <location>
        <begin position="201"/>
        <end position="218"/>
    </location>
</feature>
<feature type="transmembrane region" description="Helical" evidence="8">
    <location>
        <begin position="313"/>
        <end position="334"/>
    </location>
</feature>
<dbReference type="InterPro" id="IPR000160">
    <property type="entry name" value="GGDEF_dom"/>
</dbReference>
<dbReference type="SMART" id="SM00267">
    <property type="entry name" value="GGDEF"/>
    <property type="match status" value="1"/>
</dbReference>
<dbReference type="InterPro" id="IPR029020">
    <property type="entry name" value="Ammonium/urea_transptr"/>
</dbReference>
<dbReference type="Pfam" id="PF13426">
    <property type="entry name" value="PAS_9"/>
    <property type="match status" value="2"/>
</dbReference>
<dbReference type="Pfam" id="PF13188">
    <property type="entry name" value="PAS_8"/>
    <property type="match status" value="1"/>
</dbReference>
<keyword evidence="7" id="KW-0924">Ammonia transport</keyword>
<dbReference type="SUPFAM" id="SSF55785">
    <property type="entry name" value="PYP-like sensor domain (PAS domain)"/>
    <property type="match status" value="3"/>
</dbReference>
<dbReference type="EMBL" id="FNCV01000002">
    <property type="protein sequence ID" value="SDG71843.1"/>
    <property type="molecule type" value="Genomic_DNA"/>
</dbReference>
<keyword evidence="14" id="KW-1185">Reference proteome</keyword>
<evidence type="ECO:0000256" key="1">
    <source>
        <dbReference type="ARBA" id="ARBA00004141"/>
    </source>
</evidence>
<dbReference type="STRING" id="83401.SAMN05421742_102214"/>
<feature type="transmembrane region" description="Helical" evidence="8">
    <location>
        <begin position="354"/>
        <end position="375"/>
    </location>
</feature>
<dbReference type="InterPro" id="IPR001610">
    <property type="entry name" value="PAC"/>
</dbReference>
<feature type="transmembrane region" description="Helical" evidence="8">
    <location>
        <begin position="230"/>
        <end position="254"/>
    </location>
</feature>
<dbReference type="PROSITE" id="PS50113">
    <property type="entry name" value="PAC"/>
    <property type="match status" value="3"/>
</dbReference>
<dbReference type="InterPro" id="IPR000014">
    <property type="entry name" value="PAS"/>
</dbReference>
<dbReference type="SMART" id="SM00086">
    <property type="entry name" value="PAC"/>
    <property type="match status" value="3"/>
</dbReference>
<evidence type="ECO:0000256" key="8">
    <source>
        <dbReference type="SAM" id="Phobius"/>
    </source>
</evidence>
<dbReference type="InterPro" id="IPR043128">
    <property type="entry name" value="Rev_trsase/Diguanyl_cyclase"/>
</dbReference>
<dbReference type="SUPFAM" id="SSF55073">
    <property type="entry name" value="Nucleotide cyclase"/>
    <property type="match status" value="1"/>
</dbReference>